<feature type="binding site" evidence="6">
    <location>
        <position position="184"/>
    </location>
    <ligand>
        <name>substrate</name>
    </ligand>
</feature>
<sequence length="387" mass="40351">MSVVFARGFKANGLACGIKENGDLDLSVVISADGKPVPCVATFTTNRSAAAPVQVSKDHLAKSNNLMVGWILSSGNANAATGKKGVQAATSMCDALGSELGVDGHYVGVCSTGLIGIDLPVEKPLAKIAELVQGAGEEPRHGDIAAEAIRTTDTFSKFATYEGSGYRIGAMAKGAAMIAPNMATMLAVITTDATLSQEELYDALKEAVDESFNLVTIDGCTSTNDTVVLMSSGLCQADEHFRNGLKAVCKSLADQIALDAEGATKLVRVSVKGAVSYSEALMGARKVAESQLVKCSFYGEDPYWGRVASELGSAGIEFDLERLSVSYQGVVVAAGGVAVDFDSKELALLMREREIEVVADLSLGSYEATITTTDLGPGYIEENKGTS</sequence>
<dbReference type="PANTHER" id="PTHR23100:SF0">
    <property type="entry name" value="ARGININE BIOSYNTHESIS BIFUNCTIONAL PROTEIN ARGJ, MITOCHONDRIAL"/>
    <property type="match status" value="1"/>
</dbReference>
<dbReference type="Gene3D" id="3.10.20.340">
    <property type="entry name" value="ArgJ beta chain, C-terminal domain"/>
    <property type="match status" value="1"/>
</dbReference>
<comment type="similarity">
    <text evidence="1 6">Belongs to the ArgJ family.</text>
</comment>
<comment type="pathway">
    <text evidence="6">Amino-acid biosynthesis; L-arginine biosynthesis; N(2)-acetyl-L-ornithine from L-glutamate: step 1/4.</text>
</comment>
<keyword evidence="8" id="KW-1185">Reference proteome</keyword>
<dbReference type="GO" id="GO:0004358">
    <property type="term" value="F:L-glutamate N-acetyltransferase activity, acting on acetyl-L-ornithine as donor"/>
    <property type="evidence" value="ECO:0007669"/>
    <property type="project" value="UniProtKB-UniRule"/>
</dbReference>
<dbReference type="Proteomes" id="UP000184295">
    <property type="component" value="Unassembled WGS sequence"/>
</dbReference>
<dbReference type="STRING" id="1121881.SAMN02745225_00100"/>
<dbReference type="UniPathway" id="UPA00068">
    <property type="reaction ID" value="UER00106"/>
</dbReference>
<comment type="catalytic activity">
    <reaction evidence="6">
        <text>L-glutamate + acetyl-CoA = N-acetyl-L-glutamate + CoA + H(+)</text>
        <dbReference type="Rhea" id="RHEA:24292"/>
        <dbReference type="ChEBI" id="CHEBI:15378"/>
        <dbReference type="ChEBI" id="CHEBI:29985"/>
        <dbReference type="ChEBI" id="CHEBI:44337"/>
        <dbReference type="ChEBI" id="CHEBI:57287"/>
        <dbReference type="ChEBI" id="CHEBI:57288"/>
        <dbReference type="EC" id="2.3.1.1"/>
    </reaction>
</comment>
<feature type="binding site" evidence="6">
    <location>
        <position position="151"/>
    </location>
    <ligand>
        <name>substrate</name>
    </ligand>
</feature>
<comment type="subcellular location">
    <subcellularLocation>
        <location evidence="6">Cytoplasm</location>
    </subcellularLocation>
</comment>
<comment type="function">
    <text evidence="6">Catalyzes two activities which are involved in the cyclic version of arginine biosynthesis: the synthesis of N-acetylglutamate from glutamate and acetyl-CoA as the acetyl donor, and of ornithine by transacetylation between N(2)-acetylornithine and glutamate.</text>
</comment>
<keyword evidence="6" id="KW-0511">Multifunctional enzyme</keyword>
<comment type="caution">
    <text evidence="6">Lacks conserved residue(s) required for the propagation of feature annotation.</text>
</comment>
<dbReference type="GO" id="GO:0004042">
    <property type="term" value="F:L-glutamate N-acetyltransferase activity"/>
    <property type="evidence" value="ECO:0007669"/>
    <property type="project" value="UniProtKB-UniRule"/>
</dbReference>
<keyword evidence="6" id="KW-0055">Arginine biosynthesis</keyword>
<feature type="site" description="Involved in the stabilization of negative charge on the oxyanion by the formation of the oxyanion hole" evidence="6">
    <location>
        <position position="112"/>
    </location>
</feature>
<evidence type="ECO:0000313" key="8">
    <source>
        <dbReference type="Proteomes" id="UP000184295"/>
    </source>
</evidence>
<dbReference type="Gene3D" id="3.60.70.12">
    <property type="entry name" value="L-amino peptidase D-ALA esterase/amidase"/>
    <property type="match status" value="1"/>
</dbReference>
<protein>
    <recommendedName>
        <fullName evidence="6">Arginine biosynthesis bifunctional protein ArgJ</fullName>
    </recommendedName>
    <domain>
        <recommendedName>
            <fullName evidence="6">Glutamate N-acetyltransferase</fullName>
            <ecNumber evidence="6">2.3.1.35</ecNumber>
        </recommendedName>
        <alternativeName>
            <fullName evidence="6">Ornithine acetyltransferase</fullName>
            <shortName evidence="6">OATase</shortName>
        </alternativeName>
        <alternativeName>
            <fullName evidence="6">Ornithine transacetylase</fullName>
        </alternativeName>
    </domain>
    <domain>
        <recommendedName>
            <fullName evidence="6">Amino-acid acetyltransferase</fullName>
            <ecNumber evidence="6">2.3.1.1</ecNumber>
        </recommendedName>
        <alternativeName>
            <fullName evidence="6">N-acetylglutamate synthase</fullName>
            <shortName evidence="6">AGSase</shortName>
        </alternativeName>
    </domain>
    <component>
        <recommendedName>
            <fullName evidence="6">Arginine biosynthesis bifunctional protein ArgJ alpha chain</fullName>
        </recommendedName>
    </component>
    <component>
        <recommendedName>
            <fullName evidence="6">Arginine biosynthesis bifunctional protein ArgJ beta chain</fullName>
        </recommendedName>
    </component>
</protein>
<feature type="site" description="Cleavage; by autolysis" evidence="6">
    <location>
        <begin position="183"/>
        <end position="184"/>
    </location>
</feature>
<dbReference type="NCBIfam" id="TIGR00120">
    <property type="entry name" value="ArgJ"/>
    <property type="match status" value="1"/>
</dbReference>
<proteinExistence type="inferred from homology"/>
<feature type="binding site" evidence="6">
    <location>
        <position position="261"/>
    </location>
    <ligand>
        <name>substrate</name>
    </ligand>
</feature>
<feature type="chain" id="PRO_5023432178" description="Arginine biosynthesis bifunctional protein ArgJ beta chain" evidence="6">
    <location>
        <begin position="184"/>
        <end position="387"/>
    </location>
</feature>
<evidence type="ECO:0000256" key="2">
    <source>
        <dbReference type="ARBA" id="ARBA00011475"/>
    </source>
</evidence>
<keyword evidence="6" id="KW-0028">Amino-acid biosynthesis</keyword>
<feature type="binding site" evidence="6">
    <location>
        <position position="173"/>
    </location>
    <ligand>
        <name>substrate</name>
    </ligand>
</feature>
<dbReference type="SUPFAM" id="SSF56266">
    <property type="entry name" value="DmpA/ArgJ-like"/>
    <property type="match status" value="1"/>
</dbReference>
<evidence type="ECO:0000256" key="6">
    <source>
        <dbReference type="HAMAP-Rule" id="MF_01106"/>
    </source>
</evidence>
<dbReference type="InterPro" id="IPR016117">
    <property type="entry name" value="ArgJ-like_dom_sf"/>
</dbReference>
<feature type="binding site" evidence="6">
    <location>
        <position position="383"/>
    </location>
    <ligand>
        <name>substrate</name>
    </ligand>
</feature>
<evidence type="ECO:0000256" key="1">
    <source>
        <dbReference type="ARBA" id="ARBA00006774"/>
    </source>
</evidence>
<dbReference type="EC" id="2.3.1.35" evidence="6"/>
<keyword evidence="4 6" id="KW-0068">Autocatalytic cleavage</keyword>
<dbReference type="AlphaFoldDB" id="A0A1M4S629"/>
<keyword evidence="3 6" id="KW-0808">Transferase</keyword>
<feature type="chain" id="PRO_5023432179" description="Arginine biosynthesis bifunctional protein ArgJ alpha chain" evidence="6">
    <location>
        <begin position="1"/>
        <end position="183"/>
    </location>
</feature>
<dbReference type="NCBIfam" id="NF003802">
    <property type="entry name" value="PRK05388.1"/>
    <property type="match status" value="1"/>
</dbReference>
<gene>
    <name evidence="6" type="primary">argJ</name>
    <name evidence="7" type="ORF">SAMN02745225_00100</name>
</gene>
<organism evidence="7 8">
    <name type="scientific">Ferrithrix thermotolerans DSM 19514</name>
    <dbReference type="NCBI Taxonomy" id="1121881"/>
    <lineage>
        <taxon>Bacteria</taxon>
        <taxon>Bacillati</taxon>
        <taxon>Actinomycetota</taxon>
        <taxon>Acidimicrobiia</taxon>
        <taxon>Acidimicrobiales</taxon>
        <taxon>Acidimicrobiaceae</taxon>
        <taxon>Ferrithrix</taxon>
    </lineage>
</organism>
<dbReference type="InterPro" id="IPR002813">
    <property type="entry name" value="Arg_biosynth_ArgJ"/>
</dbReference>
<evidence type="ECO:0000256" key="4">
    <source>
        <dbReference type="ARBA" id="ARBA00022813"/>
    </source>
</evidence>
<dbReference type="PANTHER" id="PTHR23100">
    <property type="entry name" value="ARGININE BIOSYNTHESIS BIFUNCTIONAL PROTEIN ARGJ"/>
    <property type="match status" value="1"/>
</dbReference>
<dbReference type="CDD" id="cd02152">
    <property type="entry name" value="OAT"/>
    <property type="match status" value="1"/>
</dbReference>
<evidence type="ECO:0000256" key="5">
    <source>
        <dbReference type="ARBA" id="ARBA00023315"/>
    </source>
</evidence>
<dbReference type="EMBL" id="FQUL01000001">
    <property type="protein sequence ID" value="SHE27658.1"/>
    <property type="molecule type" value="Genomic_DNA"/>
</dbReference>
<evidence type="ECO:0000256" key="3">
    <source>
        <dbReference type="ARBA" id="ARBA00022679"/>
    </source>
</evidence>
<dbReference type="HAMAP" id="MF_01106">
    <property type="entry name" value="ArgJ"/>
    <property type="match status" value="1"/>
</dbReference>
<dbReference type="GO" id="GO:0005737">
    <property type="term" value="C:cytoplasm"/>
    <property type="evidence" value="ECO:0007669"/>
    <property type="project" value="UniProtKB-SubCell"/>
</dbReference>
<keyword evidence="6" id="KW-0963">Cytoplasm</keyword>
<comment type="pathway">
    <text evidence="6">Amino-acid biosynthesis; L-arginine biosynthesis; L-ornithine and N-acetyl-L-glutamate from L-glutamate and N(2)-acetyl-L-ornithine (cyclic): step 1/1.</text>
</comment>
<keyword evidence="5 6" id="KW-0012">Acyltransferase</keyword>
<name>A0A1M4S629_9ACTN</name>
<dbReference type="GO" id="GO:0006526">
    <property type="term" value="P:L-arginine biosynthetic process"/>
    <property type="evidence" value="ECO:0007669"/>
    <property type="project" value="UniProtKB-UniRule"/>
</dbReference>
<comment type="catalytic activity">
    <reaction evidence="6">
        <text>N(2)-acetyl-L-ornithine + L-glutamate = N-acetyl-L-glutamate + L-ornithine</text>
        <dbReference type="Rhea" id="RHEA:15349"/>
        <dbReference type="ChEBI" id="CHEBI:29985"/>
        <dbReference type="ChEBI" id="CHEBI:44337"/>
        <dbReference type="ChEBI" id="CHEBI:46911"/>
        <dbReference type="ChEBI" id="CHEBI:57805"/>
        <dbReference type="EC" id="2.3.1.35"/>
    </reaction>
</comment>
<dbReference type="RefSeq" id="WP_072787779.1">
    <property type="nucleotide sequence ID" value="NZ_FQUL01000001.1"/>
</dbReference>
<dbReference type="Pfam" id="PF01960">
    <property type="entry name" value="ArgJ"/>
    <property type="match status" value="1"/>
</dbReference>
<feature type="active site" description="Nucleophile" evidence="6">
    <location>
        <position position="184"/>
    </location>
</feature>
<feature type="site" description="Involved in the stabilization of negative charge on the oxyanion by the formation of the oxyanion hole" evidence="6">
    <location>
        <position position="113"/>
    </location>
</feature>
<evidence type="ECO:0000313" key="7">
    <source>
        <dbReference type="EMBL" id="SHE27658.1"/>
    </source>
</evidence>
<reference evidence="8" key="1">
    <citation type="submission" date="2016-11" db="EMBL/GenBank/DDBJ databases">
        <authorList>
            <person name="Varghese N."/>
            <person name="Submissions S."/>
        </authorList>
    </citation>
    <scope>NUCLEOTIDE SEQUENCE [LARGE SCALE GENOMIC DNA]</scope>
    <source>
        <strain evidence="8">DSM 19514</strain>
    </source>
</reference>
<accession>A0A1M4S629</accession>
<dbReference type="GO" id="GO:0006592">
    <property type="term" value="P:ornithine biosynthetic process"/>
    <property type="evidence" value="ECO:0007669"/>
    <property type="project" value="TreeGrafter"/>
</dbReference>
<dbReference type="InterPro" id="IPR042195">
    <property type="entry name" value="ArgJ_beta_C"/>
</dbReference>
<comment type="subunit">
    <text evidence="2 6">Heterotetramer of two alpha and two beta chains.</text>
</comment>
<dbReference type="EC" id="2.3.1.1" evidence="6"/>